<dbReference type="InterPro" id="IPR025870">
    <property type="entry name" value="Glyoxalase-like_dom"/>
</dbReference>
<dbReference type="EMBL" id="BAAAUV010000005">
    <property type="protein sequence ID" value="GAA3207863.1"/>
    <property type="molecule type" value="Genomic_DNA"/>
</dbReference>
<name>A0ABP6Q6W1_9ACTN</name>
<dbReference type="SUPFAM" id="SSF54593">
    <property type="entry name" value="Glyoxalase/Bleomycin resistance protein/Dihydroxybiphenyl dioxygenase"/>
    <property type="match status" value="1"/>
</dbReference>
<sequence>MSGPELIQATIAARSLPDTAEQARALFGLPPGFPDPELADWGIVNEILGLGRTYVEIVAPSSETSALHRFLARGEGGYVVGMKVPDTDAMIERAAERGVRVAHRQEFHGADIVQLHPGELGVMLEADRLPDGKDWHYDDWDVPARPADAATGDLVAVDIAVEDPAGTAEVWAHVLDAELDGPAAVRAGGVIRFVPAEGRRGLVAVDVLAPEASEHTIAGLLVRCVTEEKA</sequence>
<evidence type="ECO:0000313" key="3">
    <source>
        <dbReference type="Proteomes" id="UP001501237"/>
    </source>
</evidence>
<protein>
    <recommendedName>
        <fullName evidence="1">Glyoxalase-like domain-containing protein</fullName>
    </recommendedName>
</protein>
<dbReference type="Gene3D" id="3.10.180.10">
    <property type="entry name" value="2,3-Dihydroxybiphenyl 1,2-Dioxygenase, domain 1"/>
    <property type="match status" value="1"/>
</dbReference>
<dbReference type="InterPro" id="IPR029068">
    <property type="entry name" value="Glyas_Bleomycin-R_OHBP_Dase"/>
</dbReference>
<gene>
    <name evidence="2" type="ORF">GCM10010468_24440</name>
</gene>
<evidence type="ECO:0000313" key="2">
    <source>
        <dbReference type="EMBL" id="GAA3207863.1"/>
    </source>
</evidence>
<organism evidence="2 3">
    <name type="scientific">Actinocorallia longicatena</name>
    <dbReference type="NCBI Taxonomy" id="111803"/>
    <lineage>
        <taxon>Bacteria</taxon>
        <taxon>Bacillati</taxon>
        <taxon>Actinomycetota</taxon>
        <taxon>Actinomycetes</taxon>
        <taxon>Streptosporangiales</taxon>
        <taxon>Thermomonosporaceae</taxon>
        <taxon>Actinocorallia</taxon>
    </lineage>
</organism>
<feature type="domain" description="Glyoxalase-like" evidence="1">
    <location>
        <begin position="10"/>
        <end position="174"/>
    </location>
</feature>
<dbReference type="Proteomes" id="UP001501237">
    <property type="component" value="Unassembled WGS sequence"/>
</dbReference>
<proteinExistence type="predicted"/>
<comment type="caution">
    <text evidence="2">The sequence shown here is derived from an EMBL/GenBank/DDBJ whole genome shotgun (WGS) entry which is preliminary data.</text>
</comment>
<keyword evidence="3" id="KW-1185">Reference proteome</keyword>
<dbReference type="Pfam" id="PF13468">
    <property type="entry name" value="Glyoxalase_3"/>
    <property type="match status" value="1"/>
</dbReference>
<reference evidence="3" key="1">
    <citation type="journal article" date="2019" name="Int. J. Syst. Evol. Microbiol.">
        <title>The Global Catalogue of Microorganisms (GCM) 10K type strain sequencing project: providing services to taxonomists for standard genome sequencing and annotation.</title>
        <authorList>
            <consortium name="The Broad Institute Genomics Platform"/>
            <consortium name="The Broad Institute Genome Sequencing Center for Infectious Disease"/>
            <person name="Wu L."/>
            <person name="Ma J."/>
        </authorList>
    </citation>
    <scope>NUCLEOTIDE SEQUENCE [LARGE SCALE GENOMIC DNA]</scope>
    <source>
        <strain evidence="3">JCM 9377</strain>
    </source>
</reference>
<dbReference type="RefSeq" id="WP_344826377.1">
    <property type="nucleotide sequence ID" value="NZ_BAAAUV010000005.1"/>
</dbReference>
<evidence type="ECO:0000259" key="1">
    <source>
        <dbReference type="Pfam" id="PF13468"/>
    </source>
</evidence>
<accession>A0ABP6Q6W1</accession>